<dbReference type="Proteomes" id="UP000593626">
    <property type="component" value="Chromosome"/>
</dbReference>
<keyword evidence="5 11" id="KW-0328">Glycosyltransferase</keyword>
<dbReference type="PANTHER" id="PTHR11468">
    <property type="entry name" value="GLYCOGEN PHOSPHORYLASE"/>
    <property type="match status" value="1"/>
</dbReference>
<evidence type="ECO:0000256" key="4">
    <source>
        <dbReference type="ARBA" id="ARBA00022533"/>
    </source>
</evidence>
<evidence type="ECO:0000313" key="12">
    <source>
        <dbReference type="EMBL" id="QPC47323.1"/>
    </source>
</evidence>
<dbReference type="PROSITE" id="PS00102">
    <property type="entry name" value="PHOSPHORYLASE"/>
    <property type="match status" value="1"/>
</dbReference>
<dbReference type="Gene3D" id="3.40.50.2000">
    <property type="entry name" value="Glycogen Phosphorylase B"/>
    <property type="match status" value="2"/>
</dbReference>
<dbReference type="InterPro" id="IPR035090">
    <property type="entry name" value="Pyridoxal_P_attach_site"/>
</dbReference>
<dbReference type="Pfam" id="PF00343">
    <property type="entry name" value="Phosphorylase"/>
    <property type="match status" value="1"/>
</dbReference>
<dbReference type="FunFam" id="3.40.50.2000:FF:000003">
    <property type="entry name" value="Alpha-1,4 glucan phosphorylase"/>
    <property type="match status" value="1"/>
</dbReference>
<dbReference type="KEGG" id="mcui:G8O30_10245"/>
<keyword evidence="6 11" id="KW-0808">Transferase</keyword>
<comment type="function">
    <text evidence="11">Allosteric enzyme that catalyzes the rate-limiting step in glycogen catabolism, the phosphorolytic cleavage of glycogen to produce glucose-1-phosphate, and plays a central role in maintaining cellular and organismal glucose homeostasis.</text>
</comment>
<comment type="similarity">
    <text evidence="3 11">Belongs to the glycogen phosphorylase family.</text>
</comment>
<dbReference type="EMBL" id="CP049742">
    <property type="protein sequence ID" value="QPC47323.1"/>
    <property type="molecule type" value="Genomic_DNA"/>
</dbReference>
<evidence type="ECO:0000256" key="10">
    <source>
        <dbReference type="PIRSR" id="PIRSR000460-1"/>
    </source>
</evidence>
<keyword evidence="13" id="KW-1185">Reference proteome</keyword>
<dbReference type="GO" id="GO:0030170">
    <property type="term" value="F:pyridoxal phosphate binding"/>
    <property type="evidence" value="ECO:0007669"/>
    <property type="project" value="InterPro"/>
</dbReference>
<dbReference type="PANTHER" id="PTHR11468:SF3">
    <property type="entry name" value="GLYCOGEN PHOSPHORYLASE, LIVER FORM"/>
    <property type="match status" value="1"/>
</dbReference>
<keyword evidence="8 11" id="KW-0119">Carbohydrate metabolism</keyword>
<comment type="catalytic activity">
    <reaction evidence="1 11">
        <text>[(1-&gt;4)-alpha-D-glucosyl](n) + phosphate = [(1-&gt;4)-alpha-D-glucosyl](n-1) + alpha-D-glucose 1-phosphate</text>
        <dbReference type="Rhea" id="RHEA:41732"/>
        <dbReference type="Rhea" id="RHEA-COMP:9584"/>
        <dbReference type="Rhea" id="RHEA-COMP:9586"/>
        <dbReference type="ChEBI" id="CHEBI:15444"/>
        <dbReference type="ChEBI" id="CHEBI:43474"/>
        <dbReference type="ChEBI" id="CHEBI:58601"/>
        <dbReference type="EC" id="2.4.1.1"/>
    </reaction>
</comment>
<dbReference type="SUPFAM" id="SSF53756">
    <property type="entry name" value="UDP-Glycosyltransferase/glycogen phosphorylase"/>
    <property type="match status" value="1"/>
</dbReference>
<organism evidence="12 13">
    <name type="scientific">Mangrovibacillus cuniculi</name>
    <dbReference type="NCBI Taxonomy" id="2593652"/>
    <lineage>
        <taxon>Bacteria</taxon>
        <taxon>Bacillati</taxon>
        <taxon>Bacillota</taxon>
        <taxon>Bacilli</taxon>
        <taxon>Bacillales</taxon>
        <taxon>Bacillaceae</taxon>
        <taxon>Mangrovibacillus</taxon>
    </lineage>
</organism>
<dbReference type="AlphaFoldDB" id="A0A7S8CCM2"/>
<evidence type="ECO:0000256" key="1">
    <source>
        <dbReference type="ARBA" id="ARBA00001275"/>
    </source>
</evidence>
<evidence type="ECO:0000256" key="11">
    <source>
        <dbReference type="RuleBase" id="RU000587"/>
    </source>
</evidence>
<dbReference type="GO" id="GO:0008184">
    <property type="term" value="F:glycogen phosphorylase activity"/>
    <property type="evidence" value="ECO:0007669"/>
    <property type="project" value="InterPro"/>
</dbReference>
<keyword evidence="7 10" id="KW-0663">Pyridoxal phosphate</keyword>
<dbReference type="GO" id="GO:0005980">
    <property type="term" value="P:glycogen catabolic process"/>
    <property type="evidence" value="ECO:0007669"/>
    <property type="project" value="TreeGrafter"/>
</dbReference>
<feature type="modified residue" description="N6-(pyridoxal phosphate)lysine" evidence="10">
    <location>
        <position position="646"/>
    </location>
</feature>
<dbReference type="InterPro" id="IPR011833">
    <property type="entry name" value="Glycg_phsphrylas"/>
</dbReference>
<accession>A0A7S8CCM2</accession>
<gene>
    <name evidence="12" type="ORF">G8O30_10245</name>
</gene>
<comment type="cofactor">
    <cofactor evidence="2 11">
        <name>pyridoxal 5'-phosphate</name>
        <dbReference type="ChEBI" id="CHEBI:597326"/>
    </cofactor>
</comment>
<evidence type="ECO:0000256" key="7">
    <source>
        <dbReference type="ARBA" id="ARBA00022898"/>
    </source>
</evidence>
<evidence type="ECO:0000313" key="13">
    <source>
        <dbReference type="Proteomes" id="UP000593626"/>
    </source>
</evidence>
<evidence type="ECO:0000256" key="3">
    <source>
        <dbReference type="ARBA" id="ARBA00006047"/>
    </source>
</evidence>
<dbReference type="CDD" id="cd04300">
    <property type="entry name" value="GT35_Glycogen_Phosphorylase"/>
    <property type="match status" value="1"/>
</dbReference>
<dbReference type="RefSeq" id="WP_239671994.1">
    <property type="nucleotide sequence ID" value="NZ_CP049742.1"/>
</dbReference>
<dbReference type="PIRSF" id="PIRSF000460">
    <property type="entry name" value="Pprylas_GlgP"/>
    <property type="match status" value="1"/>
</dbReference>
<sequence length="801" mass="93275">MFSNKDEFKLAFLERLERMHGKSFDQTSKQDQFQTLGTMVRESISGQWIQTNEQYRMNQEKQVYYLSIEFLLGRLLKQNLMNLGCLDIVEDGLKDLGIHIEDIDDMEDDAGLGNGGLGRLAACFLDSLASLAYPGHGMGIRYRHGLFEQRIVDGFQVELPEQWLKTGYVWEVRKSDLACNVPFWGTVEVKLEMGKETYRHVDAEYVSAVPHDMPVVGAGNETINTLRLWNAEPTTLRIPGNVLKYKRETEQITEFLYPDDTHDEGKILRLKQQYFLVSASLQTIIKQFLTQHKDIKLLPRYVHIQINDTHPSLAVPELMRLLLDEHSLSWEEAYQITQTTLSYTNHTTLSEALEKWPEDLFQRLLPRIYMIVKECNERFCQELWEKYPGDWSRIERMAIIAHNQIKMAHLAIYGSYRVNGVARLHTEILKHREMREFYEWRPEKFCNQTNGITHRRWLLKANPSLTKLLTEKIGKDFIKEPSALEKLHHFRNDSGVLQSLYDIKKNNKISLSNFYFKTTGQLINPDSIYDVQIKRLHAYKRQLLNVFHIFYLYQQLEENKSLTITPRTFIFGAKASPGYYFAKKVIKLIHSLQRKIQANPRIREMISIVFMENYRVSLAERIIPAADVSEQISTASKEASGTGNMKLMMNGALTIGTLDGANVEIAERVGPENIYLFGLTSEEVMRYDQEGGYVSTDYYHHDSRIKNVMEALQSDFFGHEREQFDMIVDALMSHNDQYFVLRDFSSYVDTQKRLADDFQKDSLQWQQKCLVNIAESGYFSSDRTIDSYANEIWGLTREVRV</sequence>
<evidence type="ECO:0000256" key="9">
    <source>
        <dbReference type="ARBA" id="ARBA00025174"/>
    </source>
</evidence>
<evidence type="ECO:0000256" key="2">
    <source>
        <dbReference type="ARBA" id="ARBA00001933"/>
    </source>
</evidence>
<dbReference type="GO" id="GO:0005737">
    <property type="term" value="C:cytoplasm"/>
    <property type="evidence" value="ECO:0007669"/>
    <property type="project" value="TreeGrafter"/>
</dbReference>
<name>A0A7S8CCM2_9BACI</name>
<dbReference type="EC" id="2.4.1.1" evidence="11"/>
<dbReference type="InterPro" id="IPR000811">
    <property type="entry name" value="Glyco_trans_35"/>
</dbReference>
<proteinExistence type="inferred from homology"/>
<keyword evidence="4" id="KW-0021">Allosteric enzyme</keyword>
<dbReference type="FunFam" id="3.40.50.2000:FF:000139">
    <property type="entry name" value="Alpha-1,4 glucan phosphorylase"/>
    <property type="match status" value="1"/>
</dbReference>
<dbReference type="NCBIfam" id="TIGR02093">
    <property type="entry name" value="P_ylase"/>
    <property type="match status" value="1"/>
</dbReference>
<protein>
    <recommendedName>
        <fullName evidence="11">Alpha-1,4 glucan phosphorylase</fullName>
        <ecNumber evidence="11">2.4.1.1</ecNumber>
    </recommendedName>
</protein>
<comment type="function">
    <text evidence="9">Phosphorylase is an important allosteric enzyme in carbohydrate metabolism. Enzymes from different sources differ in their regulatory mechanisms and in their natural substrates. However, all known phosphorylases share catalytic and structural properties.</text>
</comment>
<reference evidence="12 13" key="1">
    <citation type="submission" date="2019-07" db="EMBL/GenBank/DDBJ databases">
        <title>Genome sequence of 2 isolates from Red Sea Mangroves.</title>
        <authorList>
            <person name="Sefrji F."/>
            <person name="Michoud G."/>
            <person name="Merlino G."/>
            <person name="Daffonchio D."/>
        </authorList>
    </citation>
    <scope>NUCLEOTIDE SEQUENCE [LARGE SCALE GENOMIC DNA]</scope>
    <source>
        <strain evidence="12 13">R1DC41</strain>
    </source>
</reference>
<evidence type="ECO:0000256" key="5">
    <source>
        <dbReference type="ARBA" id="ARBA00022676"/>
    </source>
</evidence>
<evidence type="ECO:0000256" key="8">
    <source>
        <dbReference type="ARBA" id="ARBA00023277"/>
    </source>
</evidence>
<evidence type="ECO:0000256" key="6">
    <source>
        <dbReference type="ARBA" id="ARBA00022679"/>
    </source>
</evidence>